<dbReference type="AlphaFoldDB" id="A0A0S3T9M1"/>
<sequence length="81" mass="9282">IIQTLHFFKHNNCSKGKRRIDYSIIFLDVHNNSSRDSGLCHFGHERVKLHSVVDPRVIVCCAFFSSFTFLPGWSLAKLVSC</sequence>
<protein>
    <submittedName>
        <fullName evidence="1">Uncharacterized protein</fullName>
    </submittedName>
</protein>
<feature type="non-terminal residue" evidence="1">
    <location>
        <position position="1"/>
    </location>
</feature>
<organism evidence="1 2">
    <name type="scientific">Vigna angularis var. angularis</name>
    <dbReference type="NCBI Taxonomy" id="157739"/>
    <lineage>
        <taxon>Eukaryota</taxon>
        <taxon>Viridiplantae</taxon>
        <taxon>Streptophyta</taxon>
        <taxon>Embryophyta</taxon>
        <taxon>Tracheophyta</taxon>
        <taxon>Spermatophyta</taxon>
        <taxon>Magnoliopsida</taxon>
        <taxon>eudicotyledons</taxon>
        <taxon>Gunneridae</taxon>
        <taxon>Pentapetalae</taxon>
        <taxon>rosids</taxon>
        <taxon>fabids</taxon>
        <taxon>Fabales</taxon>
        <taxon>Fabaceae</taxon>
        <taxon>Papilionoideae</taxon>
        <taxon>50 kb inversion clade</taxon>
        <taxon>NPAAA clade</taxon>
        <taxon>indigoferoid/millettioid clade</taxon>
        <taxon>Phaseoleae</taxon>
        <taxon>Vigna</taxon>
    </lineage>
</organism>
<gene>
    <name evidence="1" type="primary">Vigan.11G099400</name>
    <name evidence="1" type="ORF">VIGAN_11099400</name>
</gene>
<evidence type="ECO:0000313" key="1">
    <source>
        <dbReference type="EMBL" id="BAU01708.1"/>
    </source>
</evidence>
<name>A0A0S3T9M1_PHAAN</name>
<proteinExistence type="predicted"/>
<reference evidence="1 2" key="1">
    <citation type="journal article" date="2015" name="Sci. Rep.">
        <title>The power of single molecule real-time sequencing technology in the de novo assembly of a eukaryotic genome.</title>
        <authorList>
            <person name="Sakai H."/>
            <person name="Naito K."/>
            <person name="Ogiso-Tanaka E."/>
            <person name="Takahashi Y."/>
            <person name="Iseki K."/>
            <person name="Muto C."/>
            <person name="Satou K."/>
            <person name="Teruya K."/>
            <person name="Shiroma A."/>
            <person name="Shimoji M."/>
            <person name="Hirano T."/>
            <person name="Itoh T."/>
            <person name="Kaga A."/>
            <person name="Tomooka N."/>
        </authorList>
    </citation>
    <scope>NUCLEOTIDE SEQUENCE [LARGE SCALE GENOMIC DNA]</scope>
    <source>
        <strain evidence="2">cv. Shumari</strain>
    </source>
</reference>
<evidence type="ECO:0000313" key="2">
    <source>
        <dbReference type="Proteomes" id="UP000291084"/>
    </source>
</evidence>
<dbReference type="Proteomes" id="UP000291084">
    <property type="component" value="Chromosome 11"/>
</dbReference>
<accession>A0A0S3T9M1</accession>
<dbReference type="EMBL" id="AP015044">
    <property type="protein sequence ID" value="BAU01708.1"/>
    <property type="molecule type" value="Genomic_DNA"/>
</dbReference>
<keyword evidence="2" id="KW-1185">Reference proteome</keyword>